<reference evidence="1" key="1">
    <citation type="journal article" date="2021" name="Proc. Natl. Acad. Sci. U.S.A.">
        <title>A Catalog of Tens of Thousands of Viruses from Human Metagenomes Reveals Hidden Associations with Chronic Diseases.</title>
        <authorList>
            <person name="Tisza M.J."/>
            <person name="Buck C.B."/>
        </authorList>
    </citation>
    <scope>NUCLEOTIDE SEQUENCE</scope>
    <source>
        <strain evidence="1">CtZgq1</strain>
    </source>
</reference>
<evidence type="ECO:0000313" key="1">
    <source>
        <dbReference type="EMBL" id="DAD74672.1"/>
    </source>
</evidence>
<sequence>MKYILKKSIIYVSILCVIKTQQSHLSTLNHLTRQSL</sequence>
<protein>
    <submittedName>
        <fullName evidence="1">Uncharacterized protein</fullName>
    </submittedName>
</protein>
<organism evidence="1">
    <name type="scientific">Myoviridae sp. ctZgq1</name>
    <dbReference type="NCBI Taxonomy" id="2826666"/>
    <lineage>
        <taxon>Viruses</taxon>
        <taxon>Duplodnaviria</taxon>
        <taxon>Heunggongvirae</taxon>
        <taxon>Uroviricota</taxon>
        <taxon>Caudoviricetes</taxon>
    </lineage>
</organism>
<proteinExistence type="predicted"/>
<accession>A0A8S5LXP5</accession>
<name>A0A8S5LXP5_9CAUD</name>
<dbReference type="EMBL" id="BK014762">
    <property type="protein sequence ID" value="DAD74672.1"/>
    <property type="molecule type" value="Genomic_DNA"/>
</dbReference>